<dbReference type="InterPro" id="IPR036595">
    <property type="entry name" value="A-macroglobulin_rcpt-bd_sf"/>
</dbReference>
<evidence type="ECO:0000313" key="6">
    <source>
        <dbReference type="EMBL" id="ETE59418.1"/>
    </source>
</evidence>
<dbReference type="Gene3D" id="2.40.50.120">
    <property type="match status" value="1"/>
</dbReference>
<proteinExistence type="predicted"/>
<dbReference type="SMART" id="SM01361">
    <property type="entry name" value="A2M_recep"/>
    <property type="match status" value="1"/>
</dbReference>
<dbReference type="Pfam" id="PF01759">
    <property type="entry name" value="NTR"/>
    <property type="match status" value="1"/>
</dbReference>
<dbReference type="Pfam" id="PF07677">
    <property type="entry name" value="A2M_recep"/>
    <property type="match status" value="1"/>
</dbReference>
<dbReference type="InterPro" id="IPR009048">
    <property type="entry name" value="A-macroglobulin_rcpt-bd"/>
</dbReference>
<dbReference type="Gene3D" id="2.60.40.690">
    <property type="entry name" value="Alpha-macroglobulin, receptor-binding domain"/>
    <property type="match status" value="1"/>
</dbReference>
<protein>
    <submittedName>
        <fullName evidence="6">Complement C3</fullName>
    </submittedName>
</protein>
<dbReference type="GO" id="GO:0005615">
    <property type="term" value="C:extracellular space"/>
    <property type="evidence" value="ECO:0007669"/>
    <property type="project" value="InterPro"/>
</dbReference>
<dbReference type="CDD" id="cd03583">
    <property type="entry name" value="NTR_complement_C3"/>
    <property type="match status" value="1"/>
</dbReference>
<dbReference type="InterPro" id="IPR001134">
    <property type="entry name" value="Netrin_domain"/>
</dbReference>
<dbReference type="InterPro" id="IPR050473">
    <property type="entry name" value="A2M/Complement_sys"/>
</dbReference>
<dbReference type="Pfam" id="PF07678">
    <property type="entry name" value="TED_complement"/>
    <property type="match status" value="2"/>
</dbReference>
<dbReference type="Gene3D" id="1.50.10.20">
    <property type="match status" value="2"/>
</dbReference>
<keyword evidence="3" id="KW-0882">Thioester bond</keyword>
<name>V8NCP4_OPHHA</name>
<evidence type="ECO:0000259" key="5">
    <source>
        <dbReference type="PROSITE" id="PS50189"/>
    </source>
</evidence>
<dbReference type="Gene3D" id="2.60.120.1540">
    <property type="match status" value="1"/>
</dbReference>
<dbReference type="PANTHER" id="PTHR11412">
    <property type="entry name" value="MACROGLOBULIN / COMPLEMENT"/>
    <property type="match status" value="1"/>
</dbReference>
<evidence type="ECO:0000313" key="7">
    <source>
        <dbReference type="Proteomes" id="UP000018936"/>
    </source>
</evidence>
<dbReference type="InterPro" id="IPR011626">
    <property type="entry name" value="Alpha-macroglobulin_TED"/>
</dbReference>
<dbReference type="Gene3D" id="2.20.210.20">
    <property type="match status" value="1"/>
</dbReference>
<dbReference type="InterPro" id="IPR008930">
    <property type="entry name" value="Terpenoid_cyclase/PrenylTrfase"/>
</dbReference>
<comment type="subcellular location">
    <subcellularLocation>
        <location evidence="1">Secreted</location>
    </subcellularLocation>
</comment>
<reference evidence="6 7" key="1">
    <citation type="journal article" date="2013" name="Proc. Natl. Acad. Sci. U.S.A.">
        <title>The king cobra genome reveals dynamic gene evolution and adaptation in the snake venom system.</title>
        <authorList>
            <person name="Vonk F.J."/>
            <person name="Casewell N.R."/>
            <person name="Henkel C.V."/>
            <person name="Heimberg A.M."/>
            <person name="Jansen H.J."/>
            <person name="McCleary R.J."/>
            <person name="Kerkkamp H.M."/>
            <person name="Vos R.A."/>
            <person name="Guerreiro I."/>
            <person name="Calvete J.J."/>
            <person name="Wuster W."/>
            <person name="Woods A.E."/>
            <person name="Logan J.M."/>
            <person name="Harrison R.A."/>
            <person name="Castoe T.A."/>
            <person name="de Koning A.P."/>
            <person name="Pollock D.D."/>
            <person name="Yandell M."/>
            <person name="Calderon D."/>
            <person name="Renjifo C."/>
            <person name="Currier R.B."/>
            <person name="Salgado D."/>
            <person name="Pla D."/>
            <person name="Sanz L."/>
            <person name="Hyder A.S."/>
            <person name="Ribeiro J.M."/>
            <person name="Arntzen J.W."/>
            <person name="van den Thillart G.E."/>
            <person name="Boetzer M."/>
            <person name="Pirovano W."/>
            <person name="Dirks R.P."/>
            <person name="Spaink H.P."/>
            <person name="Duboule D."/>
            <person name="McGlinn E."/>
            <person name="Kini R.M."/>
            <person name="Richardson M.K."/>
        </authorList>
    </citation>
    <scope>NUCLEOTIDE SEQUENCE</scope>
    <source>
        <tissue evidence="6">Blood</tissue>
    </source>
</reference>
<dbReference type="SUPFAM" id="SSF49410">
    <property type="entry name" value="Alpha-macroglobulin receptor domain"/>
    <property type="match status" value="1"/>
</dbReference>
<dbReference type="InterPro" id="IPR047565">
    <property type="entry name" value="Alpha-macroglob_thiol-ester_cl"/>
</dbReference>
<dbReference type="Proteomes" id="UP000018936">
    <property type="component" value="Unassembled WGS sequence"/>
</dbReference>
<dbReference type="InterPro" id="IPR018933">
    <property type="entry name" value="Netrin_module_non-TIMP"/>
</dbReference>
<gene>
    <name evidence="6" type="primary">C3</name>
    <name evidence="6" type="ORF">L345_14853</name>
</gene>
<dbReference type="InterPro" id="IPR049466">
    <property type="entry name" value="C3_CUB1"/>
</dbReference>
<dbReference type="OrthoDB" id="6359008at2759"/>
<keyword evidence="2" id="KW-0964">Secreted</keyword>
<keyword evidence="4" id="KW-1015">Disulfide bond</keyword>
<dbReference type="PANTHER" id="PTHR11412:SF81">
    <property type="entry name" value="COMPLEMENT C3"/>
    <property type="match status" value="1"/>
</dbReference>
<organism evidence="6 7">
    <name type="scientific">Ophiophagus hannah</name>
    <name type="common">King cobra</name>
    <name type="synonym">Naja hannah</name>
    <dbReference type="NCBI Taxonomy" id="8665"/>
    <lineage>
        <taxon>Eukaryota</taxon>
        <taxon>Metazoa</taxon>
        <taxon>Chordata</taxon>
        <taxon>Craniata</taxon>
        <taxon>Vertebrata</taxon>
        <taxon>Euteleostomi</taxon>
        <taxon>Lepidosauria</taxon>
        <taxon>Squamata</taxon>
        <taxon>Bifurcata</taxon>
        <taxon>Unidentata</taxon>
        <taxon>Episquamata</taxon>
        <taxon>Toxicofera</taxon>
        <taxon>Serpentes</taxon>
        <taxon>Colubroidea</taxon>
        <taxon>Elapidae</taxon>
        <taxon>Elapinae</taxon>
        <taxon>Ophiophagus</taxon>
    </lineage>
</organism>
<dbReference type="InterPro" id="IPR008993">
    <property type="entry name" value="TIMP-like_OB-fold"/>
</dbReference>
<dbReference type="SMART" id="SM00643">
    <property type="entry name" value="C345C"/>
    <property type="match status" value="1"/>
</dbReference>
<comment type="caution">
    <text evidence="6">The sequence shown here is derived from an EMBL/GenBank/DDBJ whole genome shotgun (WGS) entry which is preliminary data.</text>
</comment>
<dbReference type="SUPFAM" id="SSF50242">
    <property type="entry name" value="TIMP-like"/>
    <property type="match status" value="1"/>
</dbReference>
<dbReference type="InterPro" id="IPR035815">
    <property type="entry name" value="NTR_complement_C3"/>
</dbReference>
<evidence type="ECO:0000256" key="1">
    <source>
        <dbReference type="ARBA" id="ARBA00004613"/>
    </source>
</evidence>
<dbReference type="InterPro" id="IPR048848">
    <property type="entry name" value="C3_CUB2"/>
</dbReference>
<feature type="non-terminal residue" evidence="6">
    <location>
        <position position="1"/>
    </location>
</feature>
<dbReference type="FunFam" id="2.40.50.120:FF:000013">
    <property type="entry name" value="Complement C3"/>
    <property type="match status" value="1"/>
</dbReference>
<sequence>MDIGKPEGEQKNIVTIIELDPSVKGIGGTQEQTVTANKLDDKVPETEIETKISVLGDPVAQVIEDSIDGSKLKHLIITPSGCGEQNMITMTPSVIATYYLDATGQWENLGVDRRTEAVKQIMKGIQDSKLQLLLLLLLRLTAYVVKVFAMAAKMVKDISHEIICGGVKWLILNRQQPDGVFKENAPVIHGEMLGGTKGAEPEASLTAFVMAALLESRSVCNEHINILDSSINKATDYLLKKYEKLQRPYTTALTAYALAAADRLNDDRATVMVFQALAEYEIQMPTHKDLNLDIAIKLPERELPVRYRINYENALLARTTETKLNEDFTVSASGDGKATMTILTVYNAQLREDANVCNKFHLDVSVENVQLNLKQAKGAKGALKLKICTRYLGEVDSTMTIIDVSMLTGFFPDAEDLTRLSKGVDRYISKFEIDNNMAQKGTVVIYLDKFYHPDKGTGLLNKICHGNICRCAEETCSLLNQQKKIDLQLRIQKACAPNVDYVYKTKLLRIEEKDGNDIYVMDVLEVIKPGTDRNPQAKARQYVSQRKCQEALNLKLDNDYLIWGLSSDLWPKKDDISYLITKNTWIERWPSEDECQDEEFQNLCDDFAQLSNTLTIFGCPT</sequence>
<keyword evidence="7" id="KW-1185">Reference proteome</keyword>
<dbReference type="SUPFAM" id="SSF48239">
    <property type="entry name" value="Terpenoid cyclases/Protein prenyltransferases"/>
    <property type="match status" value="1"/>
</dbReference>
<dbReference type="SMART" id="SM01419">
    <property type="entry name" value="Thiol-ester_cl"/>
    <property type="match status" value="1"/>
</dbReference>
<dbReference type="AlphaFoldDB" id="V8NCP4"/>
<dbReference type="InterPro" id="IPR019742">
    <property type="entry name" value="MacrogloblnA2_CS"/>
</dbReference>
<evidence type="ECO:0000256" key="2">
    <source>
        <dbReference type="ARBA" id="ARBA00022525"/>
    </source>
</evidence>
<dbReference type="EMBL" id="AZIM01005590">
    <property type="protein sequence ID" value="ETE59418.1"/>
    <property type="molecule type" value="Genomic_DNA"/>
</dbReference>
<dbReference type="Pfam" id="PF21406">
    <property type="entry name" value="C3_CUB1"/>
    <property type="match status" value="1"/>
</dbReference>
<feature type="domain" description="NTR" evidence="5">
    <location>
        <begin position="476"/>
        <end position="619"/>
    </location>
</feature>
<evidence type="ECO:0000256" key="3">
    <source>
        <dbReference type="ARBA" id="ARBA00022966"/>
    </source>
</evidence>
<dbReference type="Pfam" id="PF21308">
    <property type="entry name" value="C3_CUB2"/>
    <property type="match status" value="1"/>
</dbReference>
<evidence type="ECO:0000256" key="4">
    <source>
        <dbReference type="ARBA" id="ARBA00023157"/>
    </source>
</evidence>
<dbReference type="PROSITE" id="PS00477">
    <property type="entry name" value="ALPHA_2_MACROGLOBULIN"/>
    <property type="match status" value="1"/>
</dbReference>
<accession>V8NCP4</accession>
<dbReference type="PROSITE" id="PS50189">
    <property type="entry name" value="NTR"/>
    <property type="match status" value="1"/>
</dbReference>